<proteinExistence type="predicted"/>
<dbReference type="Proteomes" id="UP000673691">
    <property type="component" value="Unassembled WGS sequence"/>
</dbReference>
<gene>
    <name evidence="2" type="ORF">BJ554DRAFT_7912</name>
</gene>
<dbReference type="EMBL" id="JAEFCI010005802">
    <property type="protein sequence ID" value="KAG5460084.1"/>
    <property type="molecule type" value="Genomic_DNA"/>
</dbReference>
<feature type="transmembrane region" description="Helical" evidence="1">
    <location>
        <begin position="308"/>
        <end position="328"/>
    </location>
</feature>
<keyword evidence="1" id="KW-0472">Membrane</keyword>
<name>A0A8H7ZVR9_9FUNG</name>
<comment type="caution">
    <text evidence="2">The sequence shown here is derived from an EMBL/GenBank/DDBJ whole genome shotgun (WGS) entry which is preliminary data.</text>
</comment>
<sequence length="333" mass="37218">MRFHLLLCPRDKTDRRFHFAPEADEVIYGASAGPPFCRRFTLVADIQPDDGIPAFQLYSAHLEIFCGLSGRVAQISDLLHDAATHAAPPPPLSTRAHLVPRQALFGDLNTSAHGIARLSPRLCRDSFRWRTLGTAESLWVDECVFAFHVLQGEKNVYLEKYRLPELFPEIVLRHARNPGFVDPWHPTRDITLRSRSYMSLYQAKLDWTLLRGFDVVGQLMGNHDYSASDHKYLLVDVVPSRDDEPVNGGEAGAGEARGLGNGIGGNVSPTAAAKEVVRFQARRLEALRRRRRMLDVLDEEGGLLGTRAARVFVGAATAAVLVIGMWFLQRKRK</sequence>
<dbReference type="AlphaFoldDB" id="A0A8H7ZVR9"/>
<evidence type="ECO:0000313" key="2">
    <source>
        <dbReference type="EMBL" id="KAG5460084.1"/>
    </source>
</evidence>
<accession>A0A8H7ZVR9</accession>
<dbReference type="OrthoDB" id="200415at2759"/>
<organism evidence="2 3">
    <name type="scientific">Olpidium bornovanus</name>
    <dbReference type="NCBI Taxonomy" id="278681"/>
    <lineage>
        <taxon>Eukaryota</taxon>
        <taxon>Fungi</taxon>
        <taxon>Fungi incertae sedis</taxon>
        <taxon>Olpidiomycota</taxon>
        <taxon>Olpidiomycotina</taxon>
        <taxon>Olpidiomycetes</taxon>
        <taxon>Olpidiales</taxon>
        <taxon>Olpidiaceae</taxon>
        <taxon>Olpidium</taxon>
    </lineage>
</organism>
<keyword evidence="3" id="KW-1185">Reference proteome</keyword>
<reference evidence="2 3" key="1">
    <citation type="journal article" name="Sci. Rep.">
        <title>Genome-scale phylogenetic analyses confirm Olpidium as the closest living zoosporic fungus to the non-flagellated, terrestrial fungi.</title>
        <authorList>
            <person name="Chang Y."/>
            <person name="Rochon D."/>
            <person name="Sekimoto S."/>
            <person name="Wang Y."/>
            <person name="Chovatia M."/>
            <person name="Sandor L."/>
            <person name="Salamov A."/>
            <person name="Grigoriev I.V."/>
            <person name="Stajich J.E."/>
            <person name="Spatafora J.W."/>
        </authorList>
    </citation>
    <scope>NUCLEOTIDE SEQUENCE [LARGE SCALE GENOMIC DNA]</scope>
    <source>
        <strain evidence="2">S191</strain>
    </source>
</reference>
<evidence type="ECO:0000313" key="3">
    <source>
        <dbReference type="Proteomes" id="UP000673691"/>
    </source>
</evidence>
<protein>
    <submittedName>
        <fullName evidence="2">Uncharacterized protein</fullName>
    </submittedName>
</protein>
<evidence type="ECO:0000256" key="1">
    <source>
        <dbReference type="SAM" id="Phobius"/>
    </source>
</evidence>
<keyword evidence="1" id="KW-1133">Transmembrane helix</keyword>
<keyword evidence="1" id="KW-0812">Transmembrane</keyword>